<feature type="signal peptide" evidence="1">
    <location>
        <begin position="1"/>
        <end position="24"/>
    </location>
</feature>
<evidence type="ECO:0000256" key="1">
    <source>
        <dbReference type="SAM" id="SignalP"/>
    </source>
</evidence>
<proteinExistence type="predicted"/>
<keyword evidence="3" id="KW-1185">Reference proteome</keyword>
<accession>A0A077P801</accession>
<dbReference type="GO" id="GO:0006629">
    <property type="term" value="P:lipid metabolic process"/>
    <property type="evidence" value="ECO:0007669"/>
    <property type="project" value="InterPro"/>
</dbReference>
<feature type="chain" id="PRO_5001721936" description="Triacylglycerol lipase" evidence="1">
    <location>
        <begin position="25"/>
        <end position="58"/>
    </location>
</feature>
<reference evidence="2" key="1">
    <citation type="submission" date="2013-07" db="EMBL/GenBank/DDBJ databases">
        <title>Sub-species coevolution in mutualistic symbiosis.</title>
        <authorList>
            <person name="Murfin K."/>
            <person name="Klassen J."/>
            <person name="Lee M."/>
            <person name="Forst S."/>
            <person name="Stock P."/>
            <person name="Goodrich-Blair H."/>
        </authorList>
    </citation>
    <scope>NUCLEOTIDE SEQUENCE [LARGE SCALE GENOMIC DNA]</scope>
    <source>
        <strain evidence="2">Kraussei Quebec</strain>
    </source>
</reference>
<dbReference type="AlphaFoldDB" id="A0A077P801"/>
<gene>
    <name evidence="2" type="ORF">XBKQ1_2690001</name>
</gene>
<dbReference type="InterPro" id="IPR036514">
    <property type="entry name" value="SGNH_hydro_sf"/>
</dbReference>
<dbReference type="EMBL" id="CBSY010000189">
    <property type="protein sequence ID" value="CDH20595.1"/>
    <property type="molecule type" value="Genomic_DNA"/>
</dbReference>
<dbReference type="InterPro" id="IPR008265">
    <property type="entry name" value="Lipase_GDSL_AS"/>
</dbReference>
<dbReference type="Proteomes" id="UP000028500">
    <property type="component" value="Unassembled WGS sequence"/>
</dbReference>
<protein>
    <recommendedName>
        <fullName evidence="4">Triacylglycerol lipase</fullName>
    </recommendedName>
</protein>
<comment type="caution">
    <text evidence="2">The sequence shown here is derived from an EMBL/GenBank/DDBJ whole genome shotgun (WGS) entry which is preliminary data.</text>
</comment>
<evidence type="ECO:0000313" key="3">
    <source>
        <dbReference type="Proteomes" id="UP000028500"/>
    </source>
</evidence>
<dbReference type="GO" id="GO:0016298">
    <property type="term" value="F:lipase activity"/>
    <property type="evidence" value="ECO:0007669"/>
    <property type="project" value="InterPro"/>
</dbReference>
<evidence type="ECO:0000313" key="2">
    <source>
        <dbReference type="EMBL" id="CDH20595.1"/>
    </source>
</evidence>
<dbReference type="PROSITE" id="PS01098">
    <property type="entry name" value="LIPASE_GDSL_SER"/>
    <property type="match status" value="1"/>
</dbReference>
<dbReference type="HOGENOM" id="CLU_2978261_0_0_6"/>
<dbReference type="RefSeq" id="WP_155271286.1">
    <property type="nucleotide sequence ID" value="NZ_CAWLZI010000251.1"/>
</dbReference>
<evidence type="ECO:0008006" key="4">
    <source>
        <dbReference type="Google" id="ProtNLM"/>
    </source>
</evidence>
<sequence>MKKALFLISATTVFLLNFITNAHAYDNVYVFGDSLSDGGNIGRFTTDGKNSELYDEYK</sequence>
<keyword evidence="1" id="KW-0732">Signal</keyword>
<dbReference type="Gene3D" id="3.40.50.1110">
    <property type="entry name" value="SGNH hydrolase"/>
    <property type="match status" value="1"/>
</dbReference>
<dbReference type="OrthoDB" id="5292073at2"/>
<name>A0A077P801_XENBV</name>
<organism evidence="2 3">
    <name type="scientific">Xenorhabdus bovienii str. kraussei Quebec</name>
    <dbReference type="NCBI Taxonomy" id="1398203"/>
    <lineage>
        <taxon>Bacteria</taxon>
        <taxon>Pseudomonadati</taxon>
        <taxon>Pseudomonadota</taxon>
        <taxon>Gammaproteobacteria</taxon>
        <taxon>Enterobacterales</taxon>
        <taxon>Morganellaceae</taxon>
        <taxon>Xenorhabdus</taxon>
    </lineage>
</organism>